<dbReference type="InterPro" id="IPR001405">
    <property type="entry name" value="UPF0758"/>
</dbReference>
<evidence type="ECO:0000256" key="5">
    <source>
        <dbReference type="ARBA" id="ARBA00023049"/>
    </source>
</evidence>
<protein>
    <submittedName>
        <fullName evidence="8">DNA repair protein</fullName>
    </submittedName>
</protein>
<dbReference type="PANTHER" id="PTHR30471">
    <property type="entry name" value="DNA REPAIR PROTEIN RADC"/>
    <property type="match status" value="1"/>
</dbReference>
<dbReference type="InterPro" id="IPR020891">
    <property type="entry name" value="UPF0758_CS"/>
</dbReference>
<evidence type="ECO:0000256" key="3">
    <source>
        <dbReference type="ARBA" id="ARBA00022801"/>
    </source>
</evidence>
<evidence type="ECO:0000259" key="7">
    <source>
        <dbReference type="PROSITE" id="PS50249"/>
    </source>
</evidence>
<evidence type="ECO:0000256" key="4">
    <source>
        <dbReference type="ARBA" id="ARBA00022833"/>
    </source>
</evidence>
<keyword evidence="3" id="KW-0378">Hydrolase</keyword>
<dbReference type="AlphaFoldDB" id="A0AA91IPT7"/>
<reference evidence="8 9" key="1">
    <citation type="submission" date="2016-04" db="EMBL/GenBank/DDBJ databases">
        <title>ATOL: Assembling a taxonomically balanced genome-scale reconstruction of the evolutionary history of the Enterobacteriaceae.</title>
        <authorList>
            <person name="Plunkett G.III."/>
            <person name="Neeno-Eckwall E.C."/>
            <person name="Glasner J.D."/>
            <person name="Perna N.T."/>
        </authorList>
    </citation>
    <scope>NUCLEOTIDE SEQUENCE [LARGE SCALE GENOMIC DNA]</scope>
    <source>
        <strain evidence="8 9">ATCC 12841</strain>
    </source>
</reference>
<dbReference type="Pfam" id="PF04002">
    <property type="entry name" value="RadC"/>
    <property type="match status" value="1"/>
</dbReference>
<dbReference type="NCBIfam" id="TIGR00608">
    <property type="entry name" value="radc"/>
    <property type="match status" value="1"/>
</dbReference>
<dbReference type="GO" id="GO:0008237">
    <property type="term" value="F:metallopeptidase activity"/>
    <property type="evidence" value="ECO:0007669"/>
    <property type="project" value="UniProtKB-KW"/>
</dbReference>
<evidence type="ECO:0000256" key="6">
    <source>
        <dbReference type="RuleBase" id="RU003797"/>
    </source>
</evidence>
<dbReference type="PROSITE" id="PS01302">
    <property type="entry name" value="UPF0758"/>
    <property type="match status" value="1"/>
</dbReference>
<keyword evidence="1" id="KW-0645">Protease</keyword>
<name>A0AA91IPT7_9GAMM</name>
<organism evidence="8 9">
    <name type="scientific">Obesumbacterium proteus ATCC 12841</name>
    <dbReference type="NCBI Taxonomy" id="1354268"/>
    <lineage>
        <taxon>Bacteria</taxon>
        <taxon>Pseudomonadati</taxon>
        <taxon>Pseudomonadota</taxon>
        <taxon>Gammaproteobacteria</taxon>
        <taxon>Enterobacterales</taxon>
        <taxon>Hafniaceae</taxon>
        <taxon>Obesumbacterium</taxon>
    </lineage>
</organism>
<proteinExistence type="inferred from homology"/>
<dbReference type="Gene3D" id="3.40.140.10">
    <property type="entry name" value="Cytidine Deaminase, domain 2"/>
    <property type="match status" value="1"/>
</dbReference>
<dbReference type="Proteomes" id="UP000078431">
    <property type="component" value="Unassembled WGS sequence"/>
</dbReference>
<keyword evidence="2" id="KW-0479">Metal-binding</keyword>
<dbReference type="EMBL" id="LXEX01000031">
    <property type="protein sequence ID" value="OAT59050.1"/>
    <property type="molecule type" value="Genomic_DNA"/>
</dbReference>
<keyword evidence="4" id="KW-0862">Zinc</keyword>
<dbReference type="CDD" id="cd08071">
    <property type="entry name" value="MPN_DUF2466"/>
    <property type="match status" value="1"/>
</dbReference>
<gene>
    <name evidence="8" type="ORF">M993_02353</name>
</gene>
<keyword evidence="5" id="KW-0482">Metalloprotease</keyword>
<evidence type="ECO:0000313" key="8">
    <source>
        <dbReference type="EMBL" id="OAT59050.1"/>
    </source>
</evidence>
<sequence>MGPRERDYPGEIPLVKSSRDRGYDGFVDLVVTCSKSRSVKNCRLNQAVPISVGSRFAAFPITPIKVASRPQRVPIIRHISKTFLRDLSCRLYEKDLRIGTGGPPFPHYQRPASEIAHSSTQQKSALIGIQRSTAPPVQETCIQPQEKTMHDIINEARELLTQRLYRNESLGSPRETESYLALQLGDREQEVFAVIFLDSQNQVLQYKEMFYGSIASTSVYPREIARLALRLNAAAVICSHNHPSGHPEPSEADRNITGRIREAMELIEVRVLDHIVVGGGQTVSFAERGWL</sequence>
<evidence type="ECO:0000256" key="1">
    <source>
        <dbReference type="ARBA" id="ARBA00022670"/>
    </source>
</evidence>
<dbReference type="GO" id="GO:0046872">
    <property type="term" value="F:metal ion binding"/>
    <property type="evidence" value="ECO:0007669"/>
    <property type="project" value="UniProtKB-KW"/>
</dbReference>
<dbReference type="GO" id="GO:0006508">
    <property type="term" value="P:proteolysis"/>
    <property type="evidence" value="ECO:0007669"/>
    <property type="project" value="UniProtKB-KW"/>
</dbReference>
<evidence type="ECO:0000256" key="2">
    <source>
        <dbReference type="ARBA" id="ARBA00022723"/>
    </source>
</evidence>
<dbReference type="InterPro" id="IPR037518">
    <property type="entry name" value="MPN"/>
</dbReference>
<accession>A0AA91IPT7</accession>
<dbReference type="PROSITE" id="PS50249">
    <property type="entry name" value="MPN"/>
    <property type="match status" value="1"/>
</dbReference>
<keyword evidence="9" id="KW-1185">Reference proteome</keyword>
<feature type="domain" description="MPN" evidence="7">
    <location>
        <begin position="169"/>
        <end position="291"/>
    </location>
</feature>
<dbReference type="PANTHER" id="PTHR30471:SF3">
    <property type="entry name" value="UPF0758 PROTEIN YEES-RELATED"/>
    <property type="match status" value="1"/>
</dbReference>
<evidence type="ECO:0000313" key="9">
    <source>
        <dbReference type="Proteomes" id="UP000078431"/>
    </source>
</evidence>
<comment type="similarity">
    <text evidence="6">Belongs to the UPF0758 family.</text>
</comment>
<dbReference type="InterPro" id="IPR025657">
    <property type="entry name" value="RadC_JAB"/>
</dbReference>
<comment type="caution">
    <text evidence="8">The sequence shown here is derived from an EMBL/GenBank/DDBJ whole genome shotgun (WGS) entry which is preliminary data.</text>
</comment>